<dbReference type="SMART" id="SM01100">
    <property type="entry name" value="CRAL_TRIO_N"/>
    <property type="match status" value="1"/>
</dbReference>
<dbReference type="Pfam" id="PF00650">
    <property type="entry name" value="CRAL_TRIO"/>
    <property type="match status" value="1"/>
</dbReference>
<dbReference type="InterPro" id="IPR011074">
    <property type="entry name" value="CRAL/TRIO_N_dom"/>
</dbReference>
<dbReference type="PROSITE" id="PS50191">
    <property type="entry name" value="CRAL_TRIO"/>
    <property type="match status" value="1"/>
</dbReference>
<dbReference type="OrthoDB" id="1434354at2759"/>
<dbReference type="KEGG" id="apln:108741582"/>
<dbReference type="Gene3D" id="3.40.525.10">
    <property type="entry name" value="CRAL-TRIO lipid binding domain"/>
    <property type="match status" value="1"/>
</dbReference>
<dbReference type="RefSeq" id="XP_025834680.1">
    <property type="nucleotide sequence ID" value="XM_025978895.1"/>
</dbReference>
<proteinExistence type="predicted"/>
<dbReference type="InterPro" id="IPR001251">
    <property type="entry name" value="CRAL-TRIO_dom"/>
</dbReference>
<dbReference type="PANTHER" id="PTHR10174">
    <property type="entry name" value="ALPHA-TOCOPHEROL TRANSFER PROTEIN-RELATED"/>
    <property type="match status" value="1"/>
</dbReference>
<dbReference type="GeneID" id="108741582"/>
<dbReference type="CDD" id="cd00170">
    <property type="entry name" value="SEC14"/>
    <property type="match status" value="1"/>
</dbReference>
<protein>
    <submittedName>
        <fullName evidence="3 4">Clavesin-2-like isoform X1</fullName>
    </submittedName>
</protein>
<dbReference type="Gene3D" id="1.10.8.20">
    <property type="entry name" value="N-terminal domain of phosphatidylinositol transfer protein sec14p"/>
    <property type="match status" value="1"/>
</dbReference>
<dbReference type="RefSeq" id="XP_025834679.1">
    <property type="nucleotide sequence ID" value="XM_025978894.1"/>
</dbReference>
<evidence type="ECO:0000313" key="2">
    <source>
        <dbReference type="Proteomes" id="UP000192223"/>
    </source>
</evidence>
<dbReference type="AlphaFoldDB" id="A0A7F5RFB3"/>
<organism evidence="2 3">
    <name type="scientific">Agrilus planipennis</name>
    <name type="common">Emerald ash borer</name>
    <name type="synonym">Agrilus marcopoli</name>
    <dbReference type="NCBI Taxonomy" id="224129"/>
    <lineage>
        <taxon>Eukaryota</taxon>
        <taxon>Metazoa</taxon>
        <taxon>Ecdysozoa</taxon>
        <taxon>Arthropoda</taxon>
        <taxon>Hexapoda</taxon>
        <taxon>Insecta</taxon>
        <taxon>Pterygota</taxon>
        <taxon>Neoptera</taxon>
        <taxon>Endopterygota</taxon>
        <taxon>Coleoptera</taxon>
        <taxon>Polyphaga</taxon>
        <taxon>Elateriformia</taxon>
        <taxon>Buprestoidea</taxon>
        <taxon>Buprestidae</taxon>
        <taxon>Agrilinae</taxon>
        <taxon>Agrilus</taxon>
    </lineage>
</organism>
<dbReference type="GO" id="GO:0016020">
    <property type="term" value="C:membrane"/>
    <property type="evidence" value="ECO:0007669"/>
    <property type="project" value="TreeGrafter"/>
</dbReference>
<dbReference type="Proteomes" id="UP000192223">
    <property type="component" value="Unplaced"/>
</dbReference>
<name>A0A7F5RFB3_AGRPL</name>
<dbReference type="SUPFAM" id="SSF52087">
    <property type="entry name" value="CRAL/TRIO domain"/>
    <property type="match status" value="1"/>
</dbReference>
<accession>A0A7F5RFB3</accession>
<evidence type="ECO:0000259" key="1">
    <source>
        <dbReference type="PROSITE" id="PS50191"/>
    </source>
</evidence>
<keyword evidence="2" id="KW-1185">Reference proteome</keyword>
<dbReference type="GO" id="GO:1902936">
    <property type="term" value="F:phosphatidylinositol bisphosphate binding"/>
    <property type="evidence" value="ECO:0007669"/>
    <property type="project" value="TreeGrafter"/>
</dbReference>
<dbReference type="PRINTS" id="PR00180">
    <property type="entry name" value="CRETINALDHBP"/>
</dbReference>
<reference evidence="3 4" key="1">
    <citation type="submission" date="2025-04" db="UniProtKB">
        <authorList>
            <consortium name="RefSeq"/>
        </authorList>
    </citation>
    <scope>IDENTIFICATION</scope>
    <source>
        <tissue evidence="3 4">Entire body</tissue>
    </source>
</reference>
<evidence type="ECO:0000313" key="4">
    <source>
        <dbReference type="RefSeq" id="XP_025834680.1"/>
    </source>
</evidence>
<gene>
    <name evidence="3 4" type="primary">LOC108741582</name>
</gene>
<dbReference type="SUPFAM" id="SSF46938">
    <property type="entry name" value="CRAL/TRIO N-terminal domain"/>
    <property type="match status" value="1"/>
</dbReference>
<dbReference type="InterPro" id="IPR036273">
    <property type="entry name" value="CRAL/TRIO_N_dom_sf"/>
</dbReference>
<dbReference type="PANTHER" id="PTHR10174:SF166">
    <property type="entry name" value="LD40136P"/>
    <property type="match status" value="1"/>
</dbReference>
<dbReference type="InterPro" id="IPR036865">
    <property type="entry name" value="CRAL-TRIO_dom_sf"/>
</dbReference>
<feature type="domain" description="CRAL-TRIO" evidence="1">
    <location>
        <begin position="106"/>
        <end position="268"/>
    </location>
</feature>
<dbReference type="SMART" id="SM00516">
    <property type="entry name" value="SEC14"/>
    <property type="match status" value="1"/>
</dbReference>
<sequence length="323" mass="37428">MSAEMGLGGQDCVANENGIPLPEEVRKAALEELREDENIKQQSLDQMKEWINKHPNIKRCRTDNKFLLRFLRTKKFSVPLACEMLERYLIIRQLYPDWFKNLDYEDKDLKEIIDNGYIVPLVDRIDGKLVIFSAADKFDPYKYTAAHMIRVHSLVSEALMDDELNQIYGYVYINDVAGFQMGHISLWSLKDVRNIFHCVQNSSPMRHKANHFINMSPAAAKLIEFGLTFLNDKLRNRTFINPSLDALHEKIDPKILPKEYGGVVPLSELTEKLKTLLKERREQVLSLDDMYIEIDERECKLVSEMNEELGVGLEGSFKKLTVD</sequence>
<evidence type="ECO:0000313" key="3">
    <source>
        <dbReference type="RefSeq" id="XP_025834679.1"/>
    </source>
</evidence>